<feature type="compositionally biased region" description="Polar residues" evidence="1">
    <location>
        <begin position="41"/>
        <end position="54"/>
    </location>
</feature>
<feature type="region of interest" description="Disordered" evidence="1">
    <location>
        <begin position="29"/>
        <end position="58"/>
    </location>
</feature>
<evidence type="ECO:0000256" key="2">
    <source>
        <dbReference type="SAM" id="SignalP"/>
    </source>
</evidence>
<dbReference type="Pfam" id="PF22974">
    <property type="entry name" value="DUF7029"/>
    <property type="match status" value="1"/>
</dbReference>
<comment type="caution">
    <text evidence="4">The sequence shown here is derived from an EMBL/GenBank/DDBJ whole genome shotgun (WGS) entry which is preliminary data.</text>
</comment>
<accession>A0A8H4TUB6</accession>
<keyword evidence="5" id="KW-1185">Reference proteome</keyword>
<gene>
    <name evidence="4" type="ORF">FSARC_7981</name>
</gene>
<dbReference type="OrthoDB" id="160645at2759"/>
<dbReference type="AlphaFoldDB" id="A0A8H4TUB6"/>
<feature type="chain" id="PRO_5034133931" description="Apple domain-containing protein" evidence="2">
    <location>
        <begin position="24"/>
        <end position="658"/>
    </location>
</feature>
<proteinExistence type="predicted"/>
<dbReference type="InterPro" id="IPR003609">
    <property type="entry name" value="Pan_app"/>
</dbReference>
<evidence type="ECO:0000256" key="1">
    <source>
        <dbReference type="SAM" id="MobiDB-lite"/>
    </source>
</evidence>
<evidence type="ECO:0000313" key="4">
    <source>
        <dbReference type="EMBL" id="KAF4964079.1"/>
    </source>
</evidence>
<reference evidence="4" key="2">
    <citation type="submission" date="2020-05" db="EMBL/GenBank/DDBJ databases">
        <authorList>
            <person name="Kim H.-S."/>
            <person name="Proctor R.H."/>
            <person name="Brown D.W."/>
        </authorList>
    </citation>
    <scope>NUCLEOTIDE SEQUENCE</scope>
    <source>
        <strain evidence="4">NRRL 20472</strain>
    </source>
</reference>
<feature type="signal peptide" evidence="2">
    <location>
        <begin position="1"/>
        <end position="23"/>
    </location>
</feature>
<dbReference type="InterPro" id="IPR054293">
    <property type="entry name" value="DUF7029"/>
</dbReference>
<keyword evidence="2" id="KW-0732">Signal</keyword>
<protein>
    <recommendedName>
        <fullName evidence="3">Apple domain-containing protein</fullName>
    </recommendedName>
</protein>
<feature type="domain" description="Apple" evidence="3">
    <location>
        <begin position="575"/>
        <end position="651"/>
    </location>
</feature>
<dbReference type="Proteomes" id="UP000622797">
    <property type="component" value="Unassembled WGS sequence"/>
</dbReference>
<dbReference type="EMBL" id="JABEXW010000429">
    <property type="protein sequence ID" value="KAF4964079.1"/>
    <property type="molecule type" value="Genomic_DNA"/>
</dbReference>
<dbReference type="InterPro" id="IPR055647">
    <property type="entry name" value="DUF7223"/>
</dbReference>
<reference evidence="4" key="1">
    <citation type="journal article" date="2020" name="BMC Genomics">
        <title>Correction to: Identification and distribution of gene clusters required for synthesis of sphingolipid metabolism inhibitors in diverse species of the filamentous fungus Fusarium.</title>
        <authorList>
            <person name="Kim H.S."/>
            <person name="Lohmar J.M."/>
            <person name="Busman M."/>
            <person name="Brown D.W."/>
            <person name="Naumann T.A."/>
            <person name="Divon H.H."/>
            <person name="Lysoe E."/>
            <person name="Uhlig S."/>
            <person name="Proctor R.H."/>
        </authorList>
    </citation>
    <scope>NUCLEOTIDE SEQUENCE</scope>
    <source>
        <strain evidence="4">NRRL 20472</strain>
    </source>
</reference>
<feature type="region of interest" description="Disordered" evidence="1">
    <location>
        <begin position="276"/>
        <end position="296"/>
    </location>
</feature>
<sequence>MLFFQDLASLSLAILLLCSSASAAPSNDLSLLDRRDGSDNPVNSTATNETTTSLEPVLPPAVDPEDFSILSLDKSVTLAWAGSATVPGSRRMMKRADGIFAQANFTFRYPTIPLDHSDFVTDITCKTGRLTARLSSSAYQFAKNEWKGAVPIIFVTAVDGCGDDNENEFFIVKSINFSDSGKTFTAKGVSAGYRDVTTYFNLKWGNVGSLKLRRSMNKRDSSESSSLRKRVGKDSSSQWNIKLNDFLPSQPDAPWNNAGLLYTWSLQDGAKDITKSWSKGQADSTKEQSDNPTKPLKSPVDYGLAMYCVECGFSGSSTIHGEIEAWPQLSRPYIKVNKVQAGFNANFQAGINLGMEAYAKYTKEFKTEFQKIPLNAFTIPKLALLGPFVSVGVEATASIKASGALLMGSSARWDNINAQIDLLNSQNSYANNFSPSVTNEATAAGGVGAETSLGMPLKLGIGIDLLSGSWKAEAVIVNTPAVVVEANFKVTAGTSTGVDVNGGCYGINWEARLENTLQAVAEIKPFNPYQYDLITPLEYPLAAGCIGYTVPEPACSKSDIVSTPGLNPDTPLKICKKSVLLKRVAPKNLLGTATVVSDDIACATKCFKNKKCLSFGMTKKKSCQLYNASYRSLLLVPLAEQATQVINDRTCYAYKTCP</sequence>
<dbReference type="PROSITE" id="PS50948">
    <property type="entry name" value="PAN"/>
    <property type="match status" value="1"/>
</dbReference>
<dbReference type="Pfam" id="PF23865">
    <property type="entry name" value="DUF7223"/>
    <property type="match status" value="1"/>
</dbReference>
<name>A0A8H4TUB6_9HYPO</name>
<evidence type="ECO:0000259" key="3">
    <source>
        <dbReference type="PROSITE" id="PS50948"/>
    </source>
</evidence>
<evidence type="ECO:0000313" key="5">
    <source>
        <dbReference type="Proteomes" id="UP000622797"/>
    </source>
</evidence>
<organism evidence="4 5">
    <name type="scientific">Fusarium sarcochroum</name>
    <dbReference type="NCBI Taxonomy" id="1208366"/>
    <lineage>
        <taxon>Eukaryota</taxon>
        <taxon>Fungi</taxon>
        <taxon>Dikarya</taxon>
        <taxon>Ascomycota</taxon>
        <taxon>Pezizomycotina</taxon>
        <taxon>Sordariomycetes</taxon>
        <taxon>Hypocreomycetidae</taxon>
        <taxon>Hypocreales</taxon>
        <taxon>Nectriaceae</taxon>
        <taxon>Fusarium</taxon>
        <taxon>Fusarium lateritium species complex</taxon>
    </lineage>
</organism>